<keyword evidence="4" id="KW-1185">Reference proteome</keyword>
<reference evidence="3 4" key="1">
    <citation type="journal article" date="2018" name="Nat. Genet.">
        <title>The Rosa genome provides new insights in the design of modern roses.</title>
        <authorList>
            <person name="Bendahmane M."/>
        </authorList>
    </citation>
    <scope>NUCLEOTIDE SEQUENCE [LARGE SCALE GENOMIC DNA]</scope>
    <source>
        <strain evidence="4">cv. Old Blush</strain>
    </source>
</reference>
<dbReference type="PANTHER" id="PTHR46836:SF7">
    <property type="entry name" value="PHOSPHATIDYLINOSITOL N-ACETYGLUCOSAMINLYTRANSFERASE SUBUNIT P-LIKE PROTEIN"/>
    <property type="match status" value="1"/>
</dbReference>
<dbReference type="PANTHER" id="PTHR46836">
    <property type="entry name" value="AFADIN"/>
    <property type="match status" value="1"/>
</dbReference>
<dbReference type="AlphaFoldDB" id="A0A2P6SJZ6"/>
<dbReference type="STRING" id="74649.A0A2P6SJZ6"/>
<dbReference type="OMA" id="NEPEFMM"/>
<proteinExistence type="predicted"/>
<evidence type="ECO:0000313" key="4">
    <source>
        <dbReference type="Proteomes" id="UP000238479"/>
    </source>
</evidence>
<name>A0A2P6SJZ6_ROSCH</name>
<gene>
    <name evidence="3" type="ORF">RchiOBHm_Chr1g0365411</name>
</gene>
<dbReference type="InterPro" id="IPR025486">
    <property type="entry name" value="DUF4378"/>
</dbReference>
<feature type="compositionally biased region" description="Basic and acidic residues" evidence="1">
    <location>
        <begin position="391"/>
        <end position="401"/>
    </location>
</feature>
<feature type="domain" description="DUF4378" evidence="2">
    <location>
        <begin position="513"/>
        <end position="667"/>
    </location>
</feature>
<evidence type="ECO:0000313" key="3">
    <source>
        <dbReference type="EMBL" id="PRQ59005.1"/>
    </source>
</evidence>
<comment type="caution">
    <text evidence="3">The sequence shown here is derived from an EMBL/GenBank/DDBJ whole genome shotgun (WGS) entry which is preliminary data.</text>
</comment>
<dbReference type="Pfam" id="PF14309">
    <property type="entry name" value="DUF4378"/>
    <property type="match status" value="1"/>
</dbReference>
<evidence type="ECO:0000256" key="1">
    <source>
        <dbReference type="SAM" id="MobiDB-lite"/>
    </source>
</evidence>
<feature type="region of interest" description="Disordered" evidence="1">
    <location>
        <begin position="180"/>
        <end position="204"/>
    </location>
</feature>
<feature type="region of interest" description="Disordered" evidence="1">
    <location>
        <begin position="391"/>
        <end position="413"/>
    </location>
</feature>
<feature type="region of interest" description="Disordered" evidence="1">
    <location>
        <begin position="449"/>
        <end position="471"/>
    </location>
</feature>
<accession>A0A2P6SJZ6</accession>
<organism evidence="3 4">
    <name type="scientific">Rosa chinensis</name>
    <name type="common">China rose</name>
    <dbReference type="NCBI Taxonomy" id="74649"/>
    <lineage>
        <taxon>Eukaryota</taxon>
        <taxon>Viridiplantae</taxon>
        <taxon>Streptophyta</taxon>
        <taxon>Embryophyta</taxon>
        <taxon>Tracheophyta</taxon>
        <taxon>Spermatophyta</taxon>
        <taxon>Magnoliopsida</taxon>
        <taxon>eudicotyledons</taxon>
        <taxon>Gunneridae</taxon>
        <taxon>Pentapetalae</taxon>
        <taxon>rosids</taxon>
        <taxon>fabids</taxon>
        <taxon>Rosales</taxon>
        <taxon>Rosaceae</taxon>
        <taxon>Rosoideae</taxon>
        <taxon>Rosoideae incertae sedis</taxon>
        <taxon>Rosa</taxon>
    </lineage>
</organism>
<dbReference type="Proteomes" id="UP000238479">
    <property type="component" value="Chromosome 1"/>
</dbReference>
<dbReference type="EMBL" id="PDCK01000039">
    <property type="protein sequence ID" value="PRQ59005.1"/>
    <property type="molecule type" value="Genomic_DNA"/>
</dbReference>
<dbReference type="Gramene" id="PRQ59005">
    <property type="protein sequence ID" value="PRQ59005"/>
    <property type="gene ID" value="RchiOBHm_Chr1g0365411"/>
</dbReference>
<protein>
    <recommendedName>
        <fullName evidence="2">DUF4378 domain-containing protein</fullName>
    </recommendedName>
</protein>
<dbReference type="OrthoDB" id="1584003at2759"/>
<sequence>MESTRVSPSVIAKLMGLAESPQQQPVQKRRRVLSENYFHRVASIGVREKCHSLRSVVGHQDCKDVFEVVSPLKGDNDFNLSVHKGTENSGLSELKMETRQEEFQVSSEKYECLPGEVGLDGLHKFLRSPLKSNRKGCSPSTGVVALKPKHGLADSSARSFPPMSSLEAYQLVDEKCTEFPSPSNGKIHGKGIEPIGKVSRPRSRGGNSIAMASELLRSPSLNLSDRRNQYQSFSYSDESYVAREAKGQLSEQWKKTEKFEGCGRADRGITLGDSLAMPVHEIGPRNLNYKLGMHFRPRKKPVKHDLKDLDLSKFRKHQDKYEALCNEWPFTPKRSVNWAQSRSCEYKFNHKDRSRPINLRTNNKKFQSFPSLESEGSFTVENTCMVHNDLKNGTEEKDSKTTDTSVQKETSMEVDEESNFPLHCFTTSDCMASLEDVYQPSPVSVLEPPFRGDNSPSPERLGSVNVDTSEYSDTCSEGSGMIVSSDDDTSERSVKDYKESSLVGLFNVEESRDFSYLIDVLLEAGFYCRGVEMDCDTWCFQECPMSHYVFESLEKKFGDQLSWNRSDRRLLFDRINDWLIEILQPSMGEPIWTKPVSRRIRTQSGQEMIEENLWMLLVNQEKEGMEARKNLEEKLLRSGIGNLDLGDEIDFIGREVERLLIDELVEELVSNLAQRV</sequence>
<evidence type="ECO:0000259" key="2">
    <source>
        <dbReference type="Pfam" id="PF14309"/>
    </source>
</evidence>